<dbReference type="OrthoDB" id="6109at2759"/>
<keyword evidence="3" id="KW-0539">Nucleus</keyword>
<evidence type="ECO:0000256" key="3">
    <source>
        <dbReference type="ARBA" id="ARBA00023242"/>
    </source>
</evidence>
<evidence type="ECO:0000313" key="8">
    <source>
        <dbReference type="EMBL" id="SCU87033.1"/>
    </source>
</evidence>
<dbReference type="InterPro" id="IPR050358">
    <property type="entry name" value="RSE1/DDB1/CFT1"/>
</dbReference>
<feature type="compositionally biased region" description="Polar residues" evidence="4">
    <location>
        <begin position="168"/>
        <end position="177"/>
    </location>
</feature>
<feature type="domain" description="RSE1/DDB1/CPSF1 C-terminal" evidence="5">
    <location>
        <begin position="949"/>
        <end position="1278"/>
    </location>
</feature>
<dbReference type="PANTHER" id="PTHR10644">
    <property type="entry name" value="DNA REPAIR/RNA PROCESSING CPSF FAMILY"/>
    <property type="match status" value="1"/>
</dbReference>
<evidence type="ECO:0000256" key="1">
    <source>
        <dbReference type="ARBA" id="ARBA00004123"/>
    </source>
</evidence>
<evidence type="ECO:0000259" key="6">
    <source>
        <dbReference type="Pfam" id="PF10433"/>
    </source>
</evidence>
<dbReference type="Pfam" id="PF23726">
    <property type="entry name" value="Beta-prop_RSE1_2nd"/>
    <property type="match status" value="1"/>
</dbReference>
<reference evidence="8 9" key="1">
    <citation type="submission" date="2016-03" db="EMBL/GenBank/DDBJ databases">
        <authorList>
            <person name="Devillers H."/>
        </authorList>
    </citation>
    <scope>NUCLEOTIDE SEQUENCE [LARGE SCALE GENOMIC DNA]</scope>
    <source>
        <strain evidence="8">CBS 11717</strain>
    </source>
</reference>
<dbReference type="STRING" id="1230905.A0A1G4JAI2"/>
<evidence type="ECO:0000256" key="2">
    <source>
        <dbReference type="ARBA" id="ARBA00022664"/>
    </source>
</evidence>
<dbReference type="InterPro" id="IPR058543">
    <property type="entry name" value="Beta-prop_RSE1/DDB1/CPSF1_2nd"/>
</dbReference>
<comment type="subcellular location">
    <subcellularLocation>
        <location evidence="1">Nucleus</location>
    </subcellularLocation>
</comment>
<keyword evidence="9" id="KW-1185">Reference proteome</keyword>
<accession>A0A1G4JAI2</accession>
<dbReference type="InterPro" id="IPR036322">
    <property type="entry name" value="WD40_repeat_dom_sf"/>
</dbReference>
<sequence length="1315" mass="148010">MNIYDDVVDASRVSCAVRGHFTRLDQEELVLAKTNIISVYAIQNNKLVIEHEFKISGKIHDMVFVPQQHSKLNCLVLSTGKAKLSIVRFNDSVPTQLETLSLHYYEAEFAKKSILELTKASKLRFTPGNKMLLIFNNDCLAILPLLGMEEEDEDAEETLKPKKKQKLEPSSSQNSSAMLAGPSTILNFADLHSDIMNVIDVQFLNSFNNATLAVLFQPRLAWCGNEKIVGDMASQLVAITLNIGQGLGTTIFHQTKLPSDLHTVVSLSGSVLLLGTNEIISMDNTGTLQACIEINSFSPKHLAGRQINNRPLEIFLEAPTVSTSLQVNGKNHELTLIMSHSGDMLGISSHFEGRLLSDFSITKLPIVNHIFNFHSIAACMCLLQDISNLRRSVLFMGFNSGDALLLELNNLKYVLNTRQEVMVEAHVDEDEDYDALYGDEVSTQNGKIDRVKILESDAPFNIEVLDRIVNLAPITSIALGKVCSLEKTKEGLPNPNREEKSLIVSSGNGEGSHLNIINPSVEPLVQQALKFTSVTQIWNLRVRNKDKYLVTTDSGASKSDIFEISKKFTLLKPKHFKRNVTTVEIAMIGNGKRIIQVTTKALYLFNLGFKKLLTISFDFEVIHVSILDPFILLTNSKGEIKIYELDSKHRNKLTKVRLPEALEGTIITSGFILKSTICDEFINGPASSQDENPLFTFVTANNQMIFFTKDHHDKVFQLNGIDCLNENLFISTYLVEEERNPDPSIKQVMIVKLGKEKQEEHLVILSFGGEIYLYRRWHNKFVKIMHRNDILITGAPNNAYSQGTSTIERIVHYIPSLNGYSVILITGRTPYIIIKENGATPKIFKFGNIPLVSLTLWGQDSVMCVDDIKNARIVTIDNSYDYSNRLPIKRIRIEDILDRLGTLGNVAYHERTETFIVSYTKCIPYSALSEEGERLVGYKEGVPHAKSFKSGILLLNPRTWNIIDKVEYDDNVLVNDIKTMMIQLNSRTKRKREYIVVGTACVRDEDIGTMGSFHLYDVTEVVPEPGKPDTNFKLKSIFSEEFRGAVSNVCEISGRFLISQSQKVLVRDVQEDNSVVPVAFLDVPVFVTDCKSFSNLLAIGDSMQGVQFVGFDAEPYRMIPLGRSGHKFEVKTLEFLVNNGDVFFLLSDRNDILHVLKYAPDEPHSISGQKLVHCTSFNMHSSNNAMKLLLKNEEFAPFGQLSQSYQAVGGQMDGSIFKVLPLSESSYRRLYVVQQQLIDKEIQCCGLNPKMERLQNEFYHKGHVMRPLLDFTVIKSFCNLPLPRRNQVISKVGRQAQTEVWRDLIDVEYSLRSLS</sequence>
<evidence type="ECO:0000313" key="9">
    <source>
        <dbReference type="Proteomes" id="UP000191024"/>
    </source>
</evidence>
<proteinExistence type="predicted"/>
<dbReference type="EMBL" id="LT598463">
    <property type="protein sequence ID" value="SCU87033.1"/>
    <property type="molecule type" value="Genomic_DNA"/>
</dbReference>
<dbReference type="Pfam" id="PF03178">
    <property type="entry name" value="CPSF_A"/>
    <property type="match status" value="1"/>
</dbReference>
<organism evidence="8 9">
    <name type="scientific">Lachancea mirantina</name>
    <dbReference type="NCBI Taxonomy" id="1230905"/>
    <lineage>
        <taxon>Eukaryota</taxon>
        <taxon>Fungi</taxon>
        <taxon>Dikarya</taxon>
        <taxon>Ascomycota</taxon>
        <taxon>Saccharomycotina</taxon>
        <taxon>Saccharomycetes</taxon>
        <taxon>Saccharomycetales</taxon>
        <taxon>Saccharomycetaceae</taxon>
        <taxon>Lachancea</taxon>
    </lineage>
</organism>
<feature type="domain" description="RSE1/DDB1/CPSF1 second beta-propeller" evidence="7">
    <location>
        <begin position="525"/>
        <end position="876"/>
    </location>
</feature>
<dbReference type="GO" id="GO:0003676">
    <property type="term" value="F:nucleic acid binding"/>
    <property type="evidence" value="ECO:0007669"/>
    <property type="project" value="InterPro"/>
</dbReference>
<keyword evidence="2" id="KW-0507">mRNA processing</keyword>
<dbReference type="Gene3D" id="2.130.10.10">
    <property type="entry name" value="YVTN repeat-like/Quinoprotein amine dehydrogenase"/>
    <property type="match status" value="3"/>
</dbReference>
<dbReference type="Pfam" id="PF10433">
    <property type="entry name" value="Beta-prop_RSE1_1st"/>
    <property type="match status" value="1"/>
</dbReference>
<dbReference type="InterPro" id="IPR015943">
    <property type="entry name" value="WD40/YVTN_repeat-like_dom_sf"/>
</dbReference>
<feature type="domain" description="RSE1/DDB1/CPSF1 first beta-propeller" evidence="6">
    <location>
        <begin position="13"/>
        <end position="416"/>
    </location>
</feature>
<dbReference type="GO" id="GO:0006397">
    <property type="term" value="P:mRNA processing"/>
    <property type="evidence" value="ECO:0007669"/>
    <property type="project" value="UniProtKB-KW"/>
</dbReference>
<evidence type="ECO:0000256" key="4">
    <source>
        <dbReference type="SAM" id="MobiDB-lite"/>
    </source>
</evidence>
<evidence type="ECO:0000259" key="5">
    <source>
        <dbReference type="Pfam" id="PF03178"/>
    </source>
</evidence>
<dbReference type="Proteomes" id="UP000191024">
    <property type="component" value="Chromosome D"/>
</dbReference>
<dbReference type="InterPro" id="IPR004871">
    <property type="entry name" value="RSE1/DDB1/CPSF1_C"/>
</dbReference>
<name>A0A1G4JAI2_9SACH</name>
<protein>
    <submittedName>
        <fullName evidence="8">LAMI_0D04456g1_1</fullName>
    </submittedName>
</protein>
<evidence type="ECO:0000259" key="7">
    <source>
        <dbReference type="Pfam" id="PF23726"/>
    </source>
</evidence>
<feature type="region of interest" description="Disordered" evidence="4">
    <location>
        <begin position="153"/>
        <end position="178"/>
    </location>
</feature>
<dbReference type="SUPFAM" id="SSF50978">
    <property type="entry name" value="WD40 repeat-like"/>
    <property type="match status" value="1"/>
</dbReference>
<dbReference type="InterPro" id="IPR018846">
    <property type="entry name" value="Beta-prop_RSE1/DDB1/CPSF1_1st"/>
</dbReference>
<gene>
    <name evidence="8" type="ORF">LAMI_0D04456G</name>
</gene>
<dbReference type="GO" id="GO:0005634">
    <property type="term" value="C:nucleus"/>
    <property type="evidence" value="ECO:0007669"/>
    <property type="project" value="UniProtKB-SubCell"/>
</dbReference>